<organism evidence="3 4">
    <name type="scientific">Emiliania huxleyi (strain CCMP1516)</name>
    <dbReference type="NCBI Taxonomy" id="280463"/>
    <lineage>
        <taxon>Eukaryota</taxon>
        <taxon>Haptista</taxon>
        <taxon>Haptophyta</taxon>
        <taxon>Prymnesiophyceae</taxon>
        <taxon>Isochrysidales</taxon>
        <taxon>Noelaerhabdaceae</taxon>
        <taxon>Emiliania</taxon>
    </lineage>
</organism>
<evidence type="ECO:0000256" key="1">
    <source>
        <dbReference type="SAM" id="SignalP"/>
    </source>
</evidence>
<keyword evidence="4" id="KW-1185">Reference proteome</keyword>
<dbReference type="Pfam" id="PF00629">
    <property type="entry name" value="MAM"/>
    <property type="match status" value="1"/>
</dbReference>
<dbReference type="Gene3D" id="2.60.120.200">
    <property type="match status" value="1"/>
</dbReference>
<keyword evidence="1" id="KW-0732">Signal</keyword>
<accession>A0A0D3JM07</accession>
<dbReference type="InterPro" id="IPR013320">
    <property type="entry name" value="ConA-like_dom_sf"/>
</dbReference>
<dbReference type="PANTHER" id="PTHR23282:SF101">
    <property type="entry name" value="MAM DOMAIN-CONTAINING PROTEIN"/>
    <property type="match status" value="1"/>
</dbReference>
<feature type="signal peptide" evidence="1">
    <location>
        <begin position="1"/>
        <end position="25"/>
    </location>
</feature>
<evidence type="ECO:0000259" key="2">
    <source>
        <dbReference type="PROSITE" id="PS50060"/>
    </source>
</evidence>
<dbReference type="PaxDb" id="2903-EOD24542"/>
<dbReference type="InterPro" id="IPR000998">
    <property type="entry name" value="MAM_dom"/>
</dbReference>
<dbReference type="CDD" id="cd06263">
    <property type="entry name" value="MAM"/>
    <property type="match status" value="1"/>
</dbReference>
<dbReference type="KEGG" id="ehx:EMIHUDRAFT_206527"/>
<name>A0A0D3JM07_EMIH1</name>
<protein>
    <recommendedName>
        <fullName evidence="2">MAM domain-containing protein</fullName>
    </recommendedName>
</protein>
<feature type="chain" id="PRO_5044277903" description="MAM domain-containing protein" evidence="1">
    <location>
        <begin position="26"/>
        <end position="679"/>
    </location>
</feature>
<dbReference type="AlphaFoldDB" id="A0A0D3JM07"/>
<dbReference type="SMART" id="SM00137">
    <property type="entry name" value="MAM"/>
    <property type="match status" value="1"/>
</dbReference>
<dbReference type="eggNOG" id="KOG3627">
    <property type="taxonomic scope" value="Eukaryota"/>
</dbReference>
<dbReference type="RefSeq" id="XP_005776971.1">
    <property type="nucleotide sequence ID" value="XM_005776914.1"/>
</dbReference>
<evidence type="ECO:0000313" key="3">
    <source>
        <dbReference type="EnsemblProtists" id="EOD24542"/>
    </source>
</evidence>
<feature type="domain" description="MAM" evidence="2">
    <location>
        <begin position="425"/>
        <end position="594"/>
    </location>
</feature>
<dbReference type="PANTHER" id="PTHR23282">
    <property type="entry name" value="APICAL ENDOSOMAL GLYCOPROTEIN PRECURSOR"/>
    <property type="match status" value="1"/>
</dbReference>
<evidence type="ECO:0000313" key="4">
    <source>
        <dbReference type="Proteomes" id="UP000013827"/>
    </source>
</evidence>
<dbReference type="GeneID" id="17270088"/>
<dbReference type="EnsemblProtists" id="EOD24542">
    <property type="protein sequence ID" value="EOD24542"/>
    <property type="gene ID" value="EMIHUDRAFT_206527"/>
</dbReference>
<dbReference type="HOGENOM" id="CLU_405154_0_0_1"/>
<dbReference type="SUPFAM" id="SSF49899">
    <property type="entry name" value="Concanavalin A-like lectins/glucanases"/>
    <property type="match status" value="1"/>
</dbReference>
<dbReference type="Proteomes" id="UP000013827">
    <property type="component" value="Unassembled WGS sequence"/>
</dbReference>
<reference evidence="3" key="2">
    <citation type="submission" date="2024-10" db="UniProtKB">
        <authorList>
            <consortium name="EnsemblProtists"/>
        </authorList>
    </citation>
    <scope>IDENTIFICATION</scope>
</reference>
<dbReference type="PROSITE" id="PS50060">
    <property type="entry name" value="MAM_2"/>
    <property type="match status" value="1"/>
</dbReference>
<dbReference type="InterPro" id="IPR051560">
    <property type="entry name" value="MAM_domain-containing"/>
</dbReference>
<proteinExistence type="predicted"/>
<dbReference type="GO" id="GO:0016020">
    <property type="term" value="C:membrane"/>
    <property type="evidence" value="ECO:0007669"/>
    <property type="project" value="InterPro"/>
</dbReference>
<sequence length="679" mass="72928">MSGLRRAARAAPLLALLQLVGGVDGACNPFCEKKTEPWESLCTWNGCDSCSECYVQPPPASPPQCQGFCEAKTQPWDARCSWAGCGGCTECGAESECKPFCEDKTQAWDDKCTWEGCKGCTECSPAPACKPFCEDKTQAWDDKCTWEGCKGCTECSLRAPVCKPFCEDKTQDWDNKCTWGGCNGCTECSPAPVCKPFCEDKTQDWDNKCTWGGCNGCSDTLHYEAQLPVSEEDTTIGNIVDTVEARPERFSEIAAPSLTTGICAQQAAMGATEESEIELLQQDGPITFDIADGQQVTGDQIKTAVKSQCYEGSECDVNATETHAELHRWRGAAWTHARGGVRSRNGRALSEQDLNQTVRAINASQVAADLADTAGVQVQAESAGSEIDVAIEATSLGSSCEIGDVSSALAHTTGSNVSTVSEDCLSCDFEVDTCAWTDTAPDGYSWTRTNGGTPSYSTGPGSGHSGSGSYLFTEASGRTNTPHQLESPLFSLQQAATLSFSYHMYGSNMGTLSFEAYDNETGWSTLWSRAGNQGNSWLDAAVVLPASTVQVRFNGRTGNGWYSDMALDDVSFSQFVPPASPPSPPSPPPQRCDSYSAMHVCWSNDGSGNHGFTGNNRTYLGTPDTSAGCRALCEEQSETGCCEWRSSKHCNWKRNADLYDSAAHTDTMSFLCSVWSKLG</sequence>
<reference evidence="4" key="1">
    <citation type="journal article" date="2013" name="Nature">
        <title>Pan genome of the phytoplankton Emiliania underpins its global distribution.</title>
        <authorList>
            <person name="Read B.A."/>
            <person name="Kegel J."/>
            <person name="Klute M.J."/>
            <person name="Kuo A."/>
            <person name="Lefebvre S.C."/>
            <person name="Maumus F."/>
            <person name="Mayer C."/>
            <person name="Miller J."/>
            <person name="Monier A."/>
            <person name="Salamov A."/>
            <person name="Young J."/>
            <person name="Aguilar M."/>
            <person name="Claverie J.M."/>
            <person name="Frickenhaus S."/>
            <person name="Gonzalez K."/>
            <person name="Herman E.K."/>
            <person name="Lin Y.C."/>
            <person name="Napier J."/>
            <person name="Ogata H."/>
            <person name="Sarno A.F."/>
            <person name="Shmutz J."/>
            <person name="Schroeder D."/>
            <person name="de Vargas C."/>
            <person name="Verret F."/>
            <person name="von Dassow P."/>
            <person name="Valentin K."/>
            <person name="Van de Peer Y."/>
            <person name="Wheeler G."/>
            <person name="Dacks J.B."/>
            <person name="Delwiche C.F."/>
            <person name="Dyhrman S.T."/>
            <person name="Glockner G."/>
            <person name="John U."/>
            <person name="Richards T."/>
            <person name="Worden A.Z."/>
            <person name="Zhang X."/>
            <person name="Grigoriev I.V."/>
            <person name="Allen A.E."/>
            <person name="Bidle K."/>
            <person name="Borodovsky M."/>
            <person name="Bowler C."/>
            <person name="Brownlee C."/>
            <person name="Cock J.M."/>
            <person name="Elias M."/>
            <person name="Gladyshev V.N."/>
            <person name="Groth M."/>
            <person name="Guda C."/>
            <person name="Hadaegh A."/>
            <person name="Iglesias-Rodriguez M.D."/>
            <person name="Jenkins J."/>
            <person name="Jones B.M."/>
            <person name="Lawson T."/>
            <person name="Leese F."/>
            <person name="Lindquist E."/>
            <person name="Lobanov A."/>
            <person name="Lomsadze A."/>
            <person name="Malik S.B."/>
            <person name="Marsh M.E."/>
            <person name="Mackinder L."/>
            <person name="Mock T."/>
            <person name="Mueller-Roeber B."/>
            <person name="Pagarete A."/>
            <person name="Parker M."/>
            <person name="Probert I."/>
            <person name="Quesneville H."/>
            <person name="Raines C."/>
            <person name="Rensing S.A."/>
            <person name="Riano-Pachon D.M."/>
            <person name="Richier S."/>
            <person name="Rokitta S."/>
            <person name="Shiraiwa Y."/>
            <person name="Soanes D.M."/>
            <person name="van der Giezen M."/>
            <person name="Wahlund T.M."/>
            <person name="Williams B."/>
            <person name="Wilson W."/>
            <person name="Wolfe G."/>
            <person name="Wurch L.L."/>
        </authorList>
    </citation>
    <scope>NUCLEOTIDE SEQUENCE</scope>
</reference>